<evidence type="ECO:0000256" key="1">
    <source>
        <dbReference type="SAM" id="MobiDB-lite"/>
    </source>
</evidence>
<dbReference type="Gene3D" id="1.25.40.420">
    <property type="match status" value="1"/>
</dbReference>
<feature type="compositionally biased region" description="Low complexity" evidence="1">
    <location>
        <begin position="624"/>
        <end position="639"/>
    </location>
</feature>
<sequence length="1319" mass="143521">MDSKNKGLRRDLAKFFGSVRNSDCTIIFCRDENAPKRPRRELSYESTAAGPSEELAEEIFGNPIPAHCMVLRLASERFAAKLEQWREGTTVPSVSSDSPAQDSVPSPPADARPQLRIPLASPDEVPSARAAIRFAYTGEVAADSIRKVLEVRRQANNLQMSGCVTACDEMLLRKLSASAGLSQYAAPTVADDVKIAQLNAAVDLLHCQVLWPDLGQTPSFAQVVNTAKSLLVSHFCDAVLTLNTASLRKQMLALPAVAVEALLSSDDFGTDCESTILLLLATWMRCNYDKTDDESRRRLCRTVRLAYLSRPYHSLILPALAADYERLAPSLAAWFPITVLEAAFVTNFASVPFVERRYMLSEAAQGRSSWVLESLRAVPRRQYLPAGLLGLTCTWHIQMQRLQDAMGPLQVAGRAQSIPATFDWVKQDMLTWQGLEWRVGIVRKCGAPTSGLYLFCNLPSAFEVPGSQLCEINNLLPTYVPVSARIRMQGVVPELPIDKLPSPLATHHARGPVQPIQQSSPPPLPVACSRDWPQLLIPLGGPDEVPSARVAIQFAYTGQVAADSIREVLEIRRQGGYLQIYGCVEACDRVVRTQLMAGATGDSGELYGLSGAGVGGDGRGGVDANGQASQNFSNGSSSSSRVQQESAALELFACEALWPDLDAEPAFAALVEAAKPLFIAHFGDTLKALNSPPLKQQLLELPPAALGVLLSSDSFGTDSESSVLLLLGMWMRVNCEKIDAQIRERLCRTVRLAHLSRPYLTLVLPALAADYEKDPDAPAGWFPIDPMVAAFVVGFIHAPLPERRKLMEANAPGPAFSSSHWLRPEPRPLCIPDEGLVFHWHIPQQELLAQLQQLQAQPGTARRCYATFECGELSVAAWGLYWRVSLAITGGTPAAGLFVWCGLPLAMCAPGSRLALKDGPRVLTQFVARLVVHRRHPGLSNVEVGFGPEDLLETDVKQTPPLLRLQSAQHMGARSKTESPASCGQQQGALSAHSGLPTFFIPLGSQAEVPSARDAVRFAYTDVEAEPSFATVLNTAKPMLVSHFSDALKTLNTIPLKQQLLALPAVAVEALLSSDDFGTDCESTILLLLATWMEANYDKTDAESRRRLCRTVRLAFLSPPYLSLVLPALAADHEKSQDGPAGWFPVDVMQAAFIAKLTDLPEWERKELVFLSDLPAHIFVALSLSRRRMCVPTTGLVFPWHVPEQELLLLRSDAGALSPSCARATTACTFAGNVSSFMGYGFSWRLCIPLVGEDMNAALSLHCELPAALAIPGSRLSRPCGLWTHVPVTAVALYHGYLVWEVWFGGAGRSVQTNVLRAE</sequence>
<dbReference type="OrthoDB" id="546755at2759"/>
<feature type="domain" description="BACK" evidence="2">
    <location>
        <begin position="220"/>
        <end position="317"/>
    </location>
</feature>
<feature type="region of interest" description="Disordered" evidence="1">
    <location>
        <begin position="618"/>
        <end position="639"/>
    </location>
</feature>
<dbReference type="PANTHER" id="PTHR46336:SF3">
    <property type="entry name" value="BTB_POZ DOMAIN-CONTAINING PROTEIN POB1"/>
    <property type="match status" value="1"/>
</dbReference>
<feature type="compositionally biased region" description="Polar residues" evidence="1">
    <location>
        <begin position="90"/>
        <end position="104"/>
    </location>
</feature>
<protein>
    <recommendedName>
        <fullName evidence="2">BACK domain-containing protein</fullName>
    </recommendedName>
</protein>
<proteinExistence type="predicted"/>
<evidence type="ECO:0000259" key="2">
    <source>
        <dbReference type="SMART" id="SM00875"/>
    </source>
</evidence>
<dbReference type="Gene3D" id="3.30.710.10">
    <property type="entry name" value="Potassium Channel Kv1.1, Chain A"/>
    <property type="match status" value="1"/>
</dbReference>
<dbReference type="KEGG" id="vcn:VOLCADRAFT_89914"/>
<feature type="non-terminal residue" evidence="3">
    <location>
        <position position="1319"/>
    </location>
</feature>
<dbReference type="Pfam" id="PF07707">
    <property type="entry name" value="BACK"/>
    <property type="match status" value="3"/>
</dbReference>
<dbReference type="SMART" id="SM00875">
    <property type="entry name" value="BACK"/>
    <property type="match status" value="3"/>
</dbReference>
<reference evidence="3 4" key="1">
    <citation type="journal article" date="2010" name="Science">
        <title>Genomic analysis of organismal complexity in the multicellular green alga Volvox carteri.</title>
        <authorList>
            <person name="Prochnik S.E."/>
            <person name="Umen J."/>
            <person name="Nedelcu A.M."/>
            <person name="Hallmann A."/>
            <person name="Miller S.M."/>
            <person name="Nishii I."/>
            <person name="Ferris P."/>
            <person name="Kuo A."/>
            <person name="Mitros T."/>
            <person name="Fritz-Laylin L.K."/>
            <person name="Hellsten U."/>
            <person name="Chapman J."/>
            <person name="Simakov O."/>
            <person name="Rensing S.A."/>
            <person name="Terry A."/>
            <person name="Pangilinan J."/>
            <person name="Kapitonov V."/>
            <person name="Jurka J."/>
            <person name="Salamov A."/>
            <person name="Shapiro H."/>
            <person name="Schmutz J."/>
            <person name="Grimwood J."/>
            <person name="Lindquist E."/>
            <person name="Lucas S."/>
            <person name="Grigoriev I.V."/>
            <person name="Schmitt R."/>
            <person name="Kirk D."/>
            <person name="Rokhsar D.S."/>
        </authorList>
    </citation>
    <scope>NUCLEOTIDE SEQUENCE [LARGE SCALE GENOMIC DNA]</scope>
    <source>
        <strain evidence="4">f. Nagariensis / Eve</strain>
    </source>
</reference>
<dbReference type="InterPro" id="IPR011705">
    <property type="entry name" value="BACK"/>
</dbReference>
<dbReference type="RefSeq" id="XP_002949548.1">
    <property type="nucleotide sequence ID" value="XM_002949502.1"/>
</dbReference>
<dbReference type="GeneID" id="9618619"/>
<organism evidence="4">
    <name type="scientific">Volvox carteri f. nagariensis</name>
    <dbReference type="NCBI Taxonomy" id="3068"/>
    <lineage>
        <taxon>Eukaryota</taxon>
        <taxon>Viridiplantae</taxon>
        <taxon>Chlorophyta</taxon>
        <taxon>core chlorophytes</taxon>
        <taxon>Chlorophyceae</taxon>
        <taxon>CS clade</taxon>
        <taxon>Chlamydomonadales</taxon>
        <taxon>Volvocaceae</taxon>
        <taxon>Volvox</taxon>
    </lineage>
</organism>
<dbReference type="InParanoid" id="D8TSZ9"/>
<dbReference type="PANTHER" id="PTHR46336">
    <property type="entry name" value="OS02G0260700 PROTEIN"/>
    <property type="match status" value="1"/>
</dbReference>
<dbReference type="InterPro" id="IPR011333">
    <property type="entry name" value="SKP1/BTB/POZ_sf"/>
</dbReference>
<feature type="region of interest" description="Disordered" evidence="1">
    <location>
        <begin position="89"/>
        <end position="120"/>
    </location>
</feature>
<name>D8TSZ9_VOLCA</name>
<evidence type="ECO:0000313" key="4">
    <source>
        <dbReference type="Proteomes" id="UP000001058"/>
    </source>
</evidence>
<feature type="domain" description="BACK" evidence="2">
    <location>
        <begin position="676"/>
        <end position="764"/>
    </location>
</feature>
<dbReference type="STRING" id="3068.D8TSZ9"/>
<gene>
    <name evidence="3" type="ORF">VOLCADRAFT_89914</name>
</gene>
<accession>D8TSZ9</accession>
<feature type="domain" description="BACK" evidence="2">
    <location>
        <begin position="1015"/>
        <end position="1126"/>
    </location>
</feature>
<dbReference type="Proteomes" id="UP000001058">
    <property type="component" value="Unassembled WGS sequence"/>
</dbReference>
<keyword evidence="4" id="KW-1185">Reference proteome</keyword>
<dbReference type="InterPro" id="IPR045890">
    <property type="entry name" value="POB1-like"/>
</dbReference>
<evidence type="ECO:0000313" key="3">
    <source>
        <dbReference type="EMBL" id="EFJ49567.1"/>
    </source>
</evidence>
<dbReference type="EMBL" id="GL378335">
    <property type="protein sequence ID" value="EFJ49567.1"/>
    <property type="molecule type" value="Genomic_DNA"/>
</dbReference>